<dbReference type="EMBL" id="JAAVMX010000008">
    <property type="protein sequence ID" value="KAF4505119.1"/>
    <property type="molecule type" value="Genomic_DNA"/>
</dbReference>
<accession>A0A8H4PLH6</accession>
<dbReference type="AlphaFoldDB" id="A0A8H4PLH6"/>
<evidence type="ECO:0000256" key="1">
    <source>
        <dbReference type="SAM" id="MobiDB-lite"/>
    </source>
</evidence>
<evidence type="ECO:0000313" key="3">
    <source>
        <dbReference type="Proteomes" id="UP000557566"/>
    </source>
</evidence>
<protein>
    <submittedName>
        <fullName evidence="2">Uncharacterized protein</fullName>
    </submittedName>
</protein>
<proteinExistence type="predicted"/>
<feature type="compositionally biased region" description="Polar residues" evidence="1">
    <location>
        <begin position="1"/>
        <end position="12"/>
    </location>
</feature>
<gene>
    <name evidence="2" type="ORF">G6O67_007101</name>
</gene>
<reference evidence="2 3" key="1">
    <citation type="journal article" date="2020" name="Genome Biol. Evol.">
        <title>A new high-quality draft genome assembly of the Chinese cordyceps Ophiocordyceps sinensis.</title>
        <authorList>
            <person name="Shu R."/>
            <person name="Zhang J."/>
            <person name="Meng Q."/>
            <person name="Zhang H."/>
            <person name="Zhou G."/>
            <person name="Li M."/>
            <person name="Wu P."/>
            <person name="Zhao Y."/>
            <person name="Chen C."/>
            <person name="Qin Q."/>
        </authorList>
    </citation>
    <scope>NUCLEOTIDE SEQUENCE [LARGE SCALE GENOMIC DNA]</scope>
    <source>
        <strain evidence="2 3">IOZ07</strain>
    </source>
</reference>
<organism evidence="2 3">
    <name type="scientific">Ophiocordyceps sinensis</name>
    <dbReference type="NCBI Taxonomy" id="72228"/>
    <lineage>
        <taxon>Eukaryota</taxon>
        <taxon>Fungi</taxon>
        <taxon>Dikarya</taxon>
        <taxon>Ascomycota</taxon>
        <taxon>Pezizomycotina</taxon>
        <taxon>Sordariomycetes</taxon>
        <taxon>Hypocreomycetidae</taxon>
        <taxon>Hypocreales</taxon>
        <taxon>Ophiocordycipitaceae</taxon>
        <taxon>Ophiocordyceps</taxon>
    </lineage>
</organism>
<evidence type="ECO:0000313" key="2">
    <source>
        <dbReference type="EMBL" id="KAF4505119.1"/>
    </source>
</evidence>
<feature type="region of interest" description="Disordered" evidence="1">
    <location>
        <begin position="1"/>
        <end position="22"/>
    </location>
</feature>
<name>A0A8H4PLH6_9HYPO</name>
<dbReference type="Proteomes" id="UP000557566">
    <property type="component" value="Unassembled WGS sequence"/>
</dbReference>
<keyword evidence="3" id="KW-1185">Reference proteome</keyword>
<comment type="caution">
    <text evidence="2">The sequence shown here is derived from an EMBL/GenBank/DDBJ whole genome shotgun (WGS) entry which is preliminary data.</text>
</comment>
<dbReference type="OrthoDB" id="4924937at2759"/>
<sequence length="67" mass="7081">MSSSPAGQTCSTRMPPPSEHSVFSEMECRADVARQFILGPSHHFEQQLAALPIRGGLAGGYTLHGAA</sequence>